<evidence type="ECO:0000313" key="1">
    <source>
        <dbReference type="EMBL" id="VVV00920.1"/>
    </source>
</evidence>
<proteinExistence type="predicted"/>
<name>A0AC61YBY7_9FLAO</name>
<reference evidence="1" key="1">
    <citation type="submission" date="2019-09" db="EMBL/GenBank/DDBJ databases">
        <authorList>
            <person name="Rodrigo-Torres L."/>
            <person name="Arahal R. D."/>
            <person name="Lucena T."/>
        </authorList>
    </citation>
    <scope>NUCLEOTIDE SEQUENCE</scope>
    <source>
        <strain evidence="1">ISS653</strain>
    </source>
</reference>
<dbReference type="Proteomes" id="UP000356253">
    <property type="component" value="Unassembled WGS sequence"/>
</dbReference>
<dbReference type="EMBL" id="CABVMM010000008">
    <property type="protein sequence ID" value="VVV00920.1"/>
    <property type="molecule type" value="Genomic_DNA"/>
</dbReference>
<evidence type="ECO:0000313" key="2">
    <source>
        <dbReference type="Proteomes" id="UP000356253"/>
    </source>
</evidence>
<sequence length="262" mass="30649">MKYFMLSIFLFCISQQMQSQKGIVYYGQIKSPGMKSAAGPDLNAYLVFNKEKSYYVTAKDSLEEATSQNKSIYRGEGEQVVAYNGNKTFRYGEQVFFNRKKDSLWWSQRFGGNIYIAEKKPVINWKLKSETKKIGDFKAHKAIGEFRGRTYTAWYTLEVPLPYGPWKLQGLPGLILEASDERDEMLIYFKSLEYPTENEAHISQVQRPKGEDEGWQTIEDFENMLRNSIERAYNRMVLRAERKESEKPKKPVFSDIYIESFE</sequence>
<keyword evidence="2" id="KW-1185">Reference proteome</keyword>
<accession>A0AC61YBY7</accession>
<gene>
    <name evidence="1" type="ORF">FVB9532_02196</name>
</gene>
<organism evidence="1 2">
    <name type="scientific">Mesonia oceanica</name>
    <dbReference type="NCBI Taxonomy" id="2687242"/>
    <lineage>
        <taxon>Bacteria</taxon>
        <taxon>Pseudomonadati</taxon>
        <taxon>Bacteroidota</taxon>
        <taxon>Flavobacteriia</taxon>
        <taxon>Flavobacteriales</taxon>
        <taxon>Flavobacteriaceae</taxon>
        <taxon>Mesonia</taxon>
    </lineage>
</organism>
<protein>
    <submittedName>
        <fullName evidence="1">Uncharacterized protein</fullName>
    </submittedName>
</protein>
<comment type="caution">
    <text evidence="1">The sequence shown here is derived from an EMBL/GenBank/DDBJ whole genome shotgun (WGS) entry which is preliminary data.</text>
</comment>